<gene>
    <name evidence="1" type="ORF">SAMN05421679_10737</name>
</gene>
<reference evidence="1 2" key="1">
    <citation type="submission" date="2017-05" db="EMBL/GenBank/DDBJ databases">
        <authorList>
            <person name="Varghese N."/>
            <person name="Submissions S."/>
        </authorList>
    </citation>
    <scope>NUCLEOTIDE SEQUENCE [LARGE SCALE GENOMIC DNA]</scope>
    <source>
        <strain evidence="1 2">DSM 18015</strain>
    </source>
</reference>
<protein>
    <submittedName>
        <fullName evidence="1">Uncharacterized protein</fullName>
    </submittedName>
</protein>
<evidence type="ECO:0000313" key="1">
    <source>
        <dbReference type="EMBL" id="SMP95327.1"/>
    </source>
</evidence>
<dbReference type="EMBL" id="FXUO01000007">
    <property type="protein sequence ID" value="SMP95327.1"/>
    <property type="molecule type" value="Genomic_DNA"/>
</dbReference>
<proteinExistence type="predicted"/>
<comment type="caution">
    <text evidence="1">The sequence shown here is derived from an EMBL/GenBank/DDBJ whole genome shotgun (WGS) entry which is preliminary data.</text>
</comment>
<dbReference type="Proteomes" id="UP001158050">
    <property type="component" value="Unassembled WGS sequence"/>
</dbReference>
<accession>A0ABY1R6K9</accession>
<keyword evidence="2" id="KW-1185">Reference proteome</keyword>
<organism evidence="1 2">
    <name type="scientific">Epilithonimonas pallida</name>
    <dbReference type="NCBI Taxonomy" id="373671"/>
    <lineage>
        <taxon>Bacteria</taxon>
        <taxon>Pseudomonadati</taxon>
        <taxon>Bacteroidota</taxon>
        <taxon>Flavobacteriia</taxon>
        <taxon>Flavobacteriales</taxon>
        <taxon>Weeksellaceae</taxon>
        <taxon>Chryseobacterium group</taxon>
        <taxon>Epilithonimonas</taxon>
    </lineage>
</organism>
<evidence type="ECO:0000313" key="2">
    <source>
        <dbReference type="Proteomes" id="UP001158050"/>
    </source>
</evidence>
<sequence length="40" mass="4798">MAILYKFTKYLFLRNIWVFFTAQNRLLMKSTILIAISITN</sequence>
<name>A0ABY1R6K9_9FLAO</name>